<feature type="transmembrane region" description="Helical" evidence="2">
    <location>
        <begin position="147"/>
        <end position="166"/>
    </location>
</feature>
<protein>
    <submittedName>
        <fullName evidence="3">Uncharacterized protein</fullName>
    </submittedName>
</protein>
<dbReference type="OrthoDB" id="10565089at2759"/>
<evidence type="ECO:0000256" key="1">
    <source>
        <dbReference type="SAM" id="MobiDB-lite"/>
    </source>
</evidence>
<comment type="caution">
    <text evidence="3">The sequence shown here is derived from an EMBL/GenBank/DDBJ whole genome shotgun (WGS) entry which is preliminary data.</text>
</comment>
<keyword evidence="2" id="KW-0472">Membrane</keyword>
<proteinExistence type="predicted"/>
<reference evidence="3 4" key="1">
    <citation type="journal article" date="2018" name="Mol. Biol. Evol.">
        <title>Analysis of the draft genome of the red seaweed Gracilariopsis chorda provides insights into genome size evolution in Rhodophyta.</title>
        <authorList>
            <person name="Lee J."/>
            <person name="Yang E.C."/>
            <person name="Graf L."/>
            <person name="Yang J.H."/>
            <person name="Qiu H."/>
            <person name="Zel Zion U."/>
            <person name="Chan C.X."/>
            <person name="Stephens T.G."/>
            <person name="Weber A.P.M."/>
            <person name="Boo G.H."/>
            <person name="Boo S.M."/>
            <person name="Kim K.M."/>
            <person name="Shin Y."/>
            <person name="Jung M."/>
            <person name="Lee S.J."/>
            <person name="Yim H.S."/>
            <person name="Lee J.H."/>
            <person name="Bhattacharya D."/>
            <person name="Yoon H.S."/>
        </authorList>
    </citation>
    <scope>NUCLEOTIDE SEQUENCE [LARGE SCALE GENOMIC DNA]</scope>
    <source>
        <strain evidence="3 4">SKKU-2015</strain>
        <tissue evidence="3">Whole body</tissue>
    </source>
</reference>
<dbReference type="Proteomes" id="UP000247409">
    <property type="component" value="Unassembled WGS sequence"/>
</dbReference>
<evidence type="ECO:0000313" key="4">
    <source>
        <dbReference type="Proteomes" id="UP000247409"/>
    </source>
</evidence>
<name>A0A2V3IIU7_9FLOR</name>
<organism evidence="3 4">
    <name type="scientific">Gracilariopsis chorda</name>
    <dbReference type="NCBI Taxonomy" id="448386"/>
    <lineage>
        <taxon>Eukaryota</taxon>
        <taxon>Rhodophyta</taxon>
        <taxon>Florideophyceae</taxon>
        <taxon>Rhodymeniophycidae</taxon>
        <taxon>Gracilariales</taxon>
        <taxon>Gracilariaceae</taxon>
        <taxon>Gracilariopsis</taxon>
    </lineage>
</organism>
<accession>A0A2V3IIU7</accession>
<dbReference type="AlphaFoldDB" id="A0A2V3IIU7"/>
<keyword evidence="2" id="KW-1133">Transmembrane helix</keyword>
<feature type="compositionally biased region" description="Basic and acidic residues" evidence="1">
    <location>
        <begin position="93"/>
        <end position="112"/>
    </location>
</feature>
<dbReference type="EMBL" id="NBIV01000183">
    <property type="protein sequence ID" value="PXF41953.1"/>
    <property type="molecule type" value="Genomic_DNA"/>
</dbReference>
<keyword evidence="2" id="KW-0812">Transmembrane</keyword>
<gene>
    <name evidence="3" type="ORF">BWQ96_08333</name>
</gene>
<evidence type="ECO:0000256" key="2">
    <source>
        <dbReference type="SAM" id="Phobius"/>
    </source>
</evidence>
<keyword evidence="4" id="KW-1185">Reference proteome</keyword>
<feature type="compositionally biased region" description="Low complexity" evidence="1">
    <location>
        <begin position="24"/>
        <end position="37"/>
    </location>
</feature>
<feature type="compositionally biased region" description="Low complexity" evidence="1">
    <location>
        <begin position="61"/>
        <end position="79"/>
    </location>
</feature>
<evidence type="ECO:0000313" key="3">
    <source>
        <dbReference type="EMBL" id="PXF41953.1"/>
    </source>
</evidence>
<sequence length="174" mass="18721">MASLSNTMAFSVATPLLHPRVMPARTSLRTSTRAFTTARRRASAFPLQMTSAEQDKNASTEQASEAELPQQPEQLEAPATSEAQTTSAADILKSLREDSAADSAKKPDDDAPRSMLGVYRDVDGRSNVWAVEPAEQEDTRPQLSKTALIAAAAGFIILALLVLPLLPFTNPDQL</sequence>
<feature type="region of interest" description="Disordered" evidence="1">
    <location>
        <begin position="23"/>
        <end position="118"/>
    </location>
</feature>